<dbReference type="OrthoDB" id="68076at2759"/>
<evidence type="ECO:0000256" key="1">
    <source>
        <dbReference type="SAM" id="MobiDB-lite"/>
    </source>
</evidence>
<feature type="region of interest" description="Disordered" evidence="1">
    <location>
        <begin position="75"/>
        <end position="107"/>
    </location>
</feature>
<dbReference type="GO" id="GO:0005634">
    <property type="term" value="C:nucleus"/>
    <property type="evidence" value="ECO:0007669"/>
    <property type="project" value="TreeGrafter"/>
</dbReference>
<feature type="domain" description="Ubinuclein middle" evidence="3">
    <location>
        <begin position="176"/>
        <end position="397"/>
    </location>
</feature>
<evidence type="ECO:0000256" key="2">
    <source>
        <dbReference type="SAM" id="SignalP"/>
    </source>
</evidence>
<feature type="compositionally biased region" description="Pro residues" evidence="1">
    <location>
        <begin position="78"/>
        <end position="94"/>
    </location>
</feature>
<dbReference type="PANTHER" id="PTHR21669:SF28">
    <property type="entry name" value="YEMANUCLEIN"/>
    <property type="match status" value="1"/>
</dbReference>
<proteinExistence type="predicted"/>
<feature type="compositionally biased region" description="Basic and acidic residues" evidence="1">
    <location>
        <begin position="302"/>
        <end position="315"/>
    </location>
</feature>
<protein>
    <submittedName>
        <fullName evidence="5">Ubinuclein-1</fullName>
    </submittedName>
</protein>
<name>A0A8M1KBV6_CLUHA</name>
<feature type="region of interest" description="Disordered" evidence="1">
    <location>
        <begin position="34"/>
        <end position="55"/>
    </location>
</feature>
<dbReference type="GeneID" id="105913013"/>
<reference evidence="5" key="1">
    <citation type="submission" date="2025-08" db="UniProtKB">
        <authorList>
            <consortium name="RefSeq"/>
        </authorList>
    </citation>
    <scope>IDENTIFICATION</scope>
</reference>
<sequence>MPSSLDPFKSFPLFLIHFLFLFLFLSLPLIPRPTPSEARPPPQKQPRRPRSGPLNLDSVLRKLQHGKLQEFQFDRPLIAPPPTPLELSPPPPPASGSTNHQSTPPALLANQSTLPARITNQSTPPIDLTNQSTPPIDLTNQSTPLIDLTIQSTPPPRASVDQPVSQSSQKLVATPPHGLPSPLRACIRDLTQVARVCEGESKLKFFTQEVNSMLLDVEVRSRELGPAVRSRVFTHLSNHLPFSRDTLLKRARKLTHTPQVGSLLAALQKLKESIAMAMPEQIARFQDACRTFTDVRNAKANYEGREREQEEKKDEPEEEEEGEMKVGKGTTSSPPQKRIHWSKEMRALLCEVVQIKMGFYEQAKRQQPNAEEYLRNFLESEVKSLWPKGWMLTRILLKESHKAHLHLTNTCIRGKKRSVTNTKLKYVHSKHTICT</sequence>
<feature type="region of interest" description="Disordered" evidence="1">
    <location>
        <begin position="300"/>
        <end position="338"/>
    </location>
</feature>
<evidence type="ECO:0000313" key="5">
    <source>
        <dbReference type="RefSeq" id="XP_042559753.1"/>
    </source>
</evidence>
<evidence type="ECO:0000259" key="3">
    <source>
        <dbReference type="Pfam" id="PF14075"/>
    </source>
</evidence>
<dbReference type="Pfam" id="PF14075">
    <property type="entry name" value="UBN_AB"/>
    <property type="match status" value="1"/>
</dbReference>
<dbReference type="InterPro" id="IPR026947">
    <property type="entry name" value="UBN_middle_dom"/>
</dbReference>
<organism evidence="4 5">
    <name type="scientific">Clupea harengus</name>
    <name type="common">Atlantic herring</name>
    <dbReference type="NCBI Taxonomy" id="7950"/>
    <lineage>
        <taxon>Eukaryota</taxon>
        <taxon>Metazoa</taxon>
        <taxon>Chordata</taxon>
        <taxon>Craniata</taxon>
        <taxon>Vertebrata</taxon>
        <taxon>Euteleostomi</taxon>
        <taxon>Actinopterygii</taxon>
        <taxon>Neopterygii</taxon>
        <taxon>Teleostei</taxon>
        <taxon>Clupei</taxon>
        <taxon>Clupeiformes</taxon>
        <taxon>Clupeoidei</taxon>
        <taxon>Clupeidae</taxon>
        <taxon>Clupea</taxon>
    </lineage>
</organism>
<dbReference type="RefSeq" id="XP_042559753.1">
    <property type="nucleotide sequence ID" value="XM_042703819.1"/>
</dbReference>
<feature type="signal peptide" evidence="2">
    <location>
        <begin position="1"/>
        <end position="38"/>
    </location>
</feature>
<accession>A0A8M1KBV6</accession>
<feature type="compositionally biased region" description="Pro residues" evidence="1">
    <location>
        <begin position="34"/>
        <end position="44"/>
    </location>
</feature>
<keyword evidence="4" id="KW-1185">Reference proteome</keyword>
<feature type="region of interest" description="Disordered" evidence="1">
    <location>
        <begin position="117"/>
        <end position="136"/>
    </location>
</feature>
<evidence type="ECO:0000313" key="4">
    <source>
        <dbReference type="Proteomes" id="UP000515152"/>
    </source>
</evidence>
<keyword evidence="2" id="KW-0732">Signal</keyword>
<dbReference type="Proteomes" id="UP000515152">
    <property type="component" value="Chromosome 26"/>
</dbReference>
<feature type="compositionally biased region" description="Polar residues" evidence="1">
    <location>
        <begin position="96"/>
        <end position="107"/>
    </location>
</feature>
<dbReference type="GO" id="GO:0006325">
    <property type="term" value="P:chromatin organization"/>
    <property type="evidence" value="ECO:0007669"/>
    <property type="project" value="TreeGrafter"/>
</dbReference>
<dbReference type="AlphaFoldDB" id="A0A8M1KBV6"/>
<feature type="chain" id="PRO_5035421162" evidence="2">
    <location>
        <begin position="39"/>
        <end position="435"/>
    </location>
</feature>
<gene>
    <name evidence="5" type="primary">LOC105913013</name>
</gene>
<dbReference type="KEGG" id="char:105913013"/>
<dbReference type="PANTHER" id="PTHR21669">
    <property type="entry name" value="CAPZ-INTERACTING PROTEIN AND RELATED PROTEINS"/>
    <property type="match status" value="1"/>
</dbReference>